<evidence type="ECO:0000256" key="4">
    <source>
        <dbReference type="ARBA" id="ARBA00022737"/>
    </source>
</evidence>
<dbReference type="PRINTS" id="PR00783">
    <property type="entry name" value="MINTRINSICP"/>
</dbReference>
<keyword evidence="2 8" id="KW-0813">Transport</keyword>
<evidence type="ECO:0000256" key="8">
    <source>
        <dbReference type="RuleBase" id="RU000477"/>
    </source>
</evidence>
<keyword evidence="5 9" id="KW-1133">Transmembrane helix</keyword>
<evidence type="ECO:0000256" key="5">
    <source>
        <dbReference type="ARBA" id="ARBA00022989"/>
    </source>
</evidence>
<dbReference type="PANTHER" id="PTHR46739">
    <property type="entry name" value="AQUAPORIN SIP1-1"/>
    <property type="match status" value="1"/>
</dbReference>
<evidence type="ECO:0000256" key="2">
    <source>
        <dbReference type="ARBA" id="ARBA00022448"/>
    </source>
</evidence>
<comment type="subcellular location">
    <subcellularLocation>
        <location evidence="1">Membrane</location>
        <topology evidence="1">Multi-pass membrane protein</topology>
    </subcellularLocation>
</comment>
<evidence type="ECO:0000256" key="7">
    <source>
        <dbReference type="ARBA" id="ARBA00024030"/>
    </source>
</evidence>
<evidence type="ECO:0000256" key="9">
    <source>
        <dbReference type="SAM" id="Phobius"/>
    </source>
</evidence>
<evidence type="ECO:0000256" key="1">
    <source>
        <dbReference type="ARBA" id="ARBA00004141"/>
    </source>
</evidence>
<feature type="transmembrane region" description="Helical" evidence="9">
    <location>
        <begin position="12"/>
        <end position="37"/>
    </location>
</feature>
<evidence type="ECO:0000313" key="10">
    <source>
        <dbReference type="EMBL" id="KAE8668234.1"/>
    </source>
</evidence>
<dbReference type="PANTHER" id="PTHR46739:SF2">
    <property type="entry name" value="MAJOR INTRINSIC PROTEIN (MIP) FAMILY TRANSPORTER"/>
    <property type="match status" value="1"/>
</dbReference>
<keyword evidence="4" id="KW-0677">Repeat</keyword>
<evidence type="ECO:0000256" key="6">
    <source>
        <dbReference type="ARBA" id="ARBA00023136"/>
    </source>
</evidence>
<sequence length="242" mass="25934">MGVIKSAMADALLTSMWIFSMPFLRVFTIQISAFLGVQTLPPAVFFITTIVVTLMMFIFTLVGGALGGASFNPTASVAFYAAGLKEDMSLLSMAVRFPAQAAGGVIGVKAIMGFLPRELTETMKGPSLKVDLQTGFLAEGLLTFGLCLALLVILFRGPKNPLVKLLLMAATTVGCVGKGAKYTGPSLNPANAFGWAYVNNWHNSWQLYYVYWLGPLTGATLAAWVFRFLLSPSPASTKEKKA</sequence>
<dbReference type="AlphaFoldDB" id="A0A6A2YBA6"/>
<comment type="caution">
    <text evidence="10">The sequence shown here is derived from an EMBL/GenBank/DDBJ whole genome shotgun (WGS) entry which is preliminary data.</text>
</comment>
<organism evidence="10 11">
    <name type="scientific">Hibiscus syriacus</name>
    <name type="common">Rose of Sharon</name>
    <dbReference type="NCBI Taxonomy" id="106335"/>
    <lineage>
        <taxon>Eukaryota</taxon>
        <taxon>Viridiplantae</taxon>
        <taxon>Streptophyta</taxon>
        <taxon>Embryophyta</taxon>
        <taxon>Tracheophyta</taxon>
        <taxon>Spermatophyta</taxon>
        <taxon>Magnoliopsida</taxon>
        <taxon>eudicotyledons</taxon>
        <taxon>Gunneridae</taxon>
        <taxon>Pentapetalae</taxon>
        <taxon>rosids</taxon>
        <taxon>malvids</taxon>
        <taxon>Malvales</taxon>
        <taxon>Malvaceae</taxon>
        <taxon>Malvoideae</taxon>
        <taxon>Hibiscus</taxon>
    </lineage>
</organism>
<keyword evidence="6 9" id="KW-0472">Membrane</keyword>
<dbReference type="InterPro" id="IPR044222">
    <property type="entry name" value="SIP1-1/2-like"/>
</dbReference>
<dbReference type="OrthoDB" id="3222at2759"/>
<evidence type="ECO:0000313" key="11">
    <source>
        <dbReference type="Proteomes" id="UP000436088"/>
    </source>
</evidence>
<comment type="similarity">
    <text evidence="7">Belongs to the MIP/aquaporin (TC 1.A.8) family. SIP (TC 1.A.8.10) subfamily.</text>
</comment>
<dbReference type="Gene3D" id="1.20.1080.10">
    <property type="entry name" value="Glycerol uptake facilitator protein"/>
    <property type="match status" value="1"/>
</dbReference>
<dbReference type="GO" id="GO:0016020">
    <property type="term" value="C:membrane"/>
    <property type="evidence" value="ECO:0007669"/>
    <property type="project" value="UniProtKB-SubCell"/>
</dbReference>
<reference evidence="10" key="1">
    <citation type="submission" date="2019-09" db="EMBL/GenBank/DDBJ databases">
        <title>Draft genome information of white flower Hibiscus syriacus.</title>
        <authorList>
            <person name="Kim Y.-M."/>
        </authorList>
    </citation>
    <scope>NUCLEOTIDE SEQUENCE [LARGE SCALE GENOMIC DNA]</scope>
    <source>
        <strain evidence="10">YM2019G1</strain>
    </source>
</reference>
<dbReference type="Proteomes" id="UP000436088">
    <property type="component" value="Unassembled WGS sequence"/>
</dbReference>
<dbReference type="InterPro" id="IPR023271">
    <property type="entry name" value="Aquaporin-like"/>
</dbReference>
<feature type="transmembrane region" description="Helical" evidence="9">
    <location>
        <begin position="43"/>
        <end position="69"/>
    </location>
</feature>
<feature type="transmembrane region" description="Helical" evidence="9">
    <location>
        <begin position="135"/>
        <end position="155"/>
    </location>
</feature>
<dbReference type="GO" id="GO:0015250">
    <property type="term" value="F:water channel activity"/>
    <property type="evidence" value="ECO:0007669"/>
    <property type="project" value="InterPro"/>
</dbReference>
<gene>
    <name evidence="10" type="ORF">F3Y22_tig00112344pilonHSYRG00269</name>
</gene>
<dbReference type="Pfam" id="PF00230">
    <property type="entry name" value="MIP"/>
    <property type="match status" value="1"/>
</dbReference>
<keyword evidence="3 8" id="KW-0812">Transmembrane</keyword>
<protein>
    <submittedName>
        <fullName evidence="10">Aquaporin SIP1-1</fullName>
    </submittedName>
</protein>
<feature type="transmembrane region" description="Helical" evidence="9">
    <location>
        <begin position="90"/>
        <end position="115"/>
    </location>
</feature>
<name>A0A6A2YBA6_HIBSY</name>
<keyword evidence="11" id="KW-1185">Reference proteome</keyword>
<feature type="transmembrane region" description="Helical" evidence="9">
    <location>
        <begin position="209"/>
        <end position="230"/>
    </location>
</feature>
<accession>A0A6A2YBA6</accession>
<dbReference type="SUPFAM" id="SSF81338">
    <property type="entry name" value="Aquaporin-like"/>
    <property type="match status" value="1"/>
</dbReference>
<dbReference type="InterPro" id="IPR000425">
    <property type="entry name" value="MIP"/>
</dbReference>
<proteinExistence type="inferred from homology"/>
<dbReference type="EMBL" id="VEPZ02001556">
    <property type="protein sequence ID" value="KAE8668234.1"/>
    <property type="molecule type" value="Genomic_DNA"/>
</dbReference>
<evidence type="ECO:0000256" key="3">
    <source>
        <dbReference type="ARBA" id="ARBA00022692"/>
    </source>
</evidence>